<feature type="non-terminal residue" evidence="2">
    <location>
        <position position="1"/>
    </location>
</feature>
<name>A0A6J4KCB7_9BACT</name>
<proteinExistence type="predicted"/>
<feature type="non-terminal residue" evidence="2">
    <location>
        <position position="217"/>
    </location>
</feature>
<feature type="compositionally biased region" description="Basic residues" evidence="1">
    <location>
        <begin position="124"/>
        <end position="134"/>
    </location>
</feature>
<feature type="compositionally biased region" description="Basic residues" evidence="1">
    <location>
        <begin position="11"/>
        <end position="25"/>
    </location>
</feature>
<reference evidence="2" key="1">
    <citation type="submission" date="2020-02" db="EMBL/GenBank/DDBJ databases">
        <authorList>
            <person name="Meier V. D."/>
        </authorList>
    </citation>
    <scope>NUCLEOTIDE SEQUENCE</scope>
    <source>
        <strain evidence="2">AVDCRST_MAG89</strain>
    </source>
</reference>
<protein>
    <submittedName>
        <fullName evidence="2">Uncharacterized protein</fullName>
    </submittedName>
</protein>
<dbReference type="AlphaFoldDB" id="A0A6J4KCB7"/>
<evidence type="ECO:0000256" key="1">
    <source>
        <dbReference type="SAM" id="MobiDB-lite"/>
    </source>
</evidence>
<dbReference type="EMBL" id="CADCTV010000111">
    <property type="protein sequence ID" value="CAA9301003.1"/>
    <property type="molecule type" value="Genomic_DNA"/>
</dbReference>
<feature type="region of interest" description="Disordered" evidence="1">
    <location>
        <begin position="113"/>
        <end position="158"/>
    </location>
</feature>
<sequence length="217" mass="22638">GVARDGGPSHAPRRVHAGRVRHGRVRRGDRPRGPGALRRSPVLRLVPGAGGDRRGVRLGSRAVGNAHPRDPPSPRIHRGRGCAGGLRLRGGRELQAPRGAAVRSPFLPLRRAAGRRGLGGGLRPLRRGEHRRARLPPAGRGGGAARRHAGVGAAPGAAGRRVLPVPGGFRCRARRSGCRPGPAARRVGVAARPLRRRRAGGAGVRRGAGGLVPRRGL</sequence>
<feature type="compositionally biased region" description="Low complexity" evidence="1">
    <location>
        <begin position="179"/>
        <end position="192"/>
    </location>
</feature>
<feature type="region of interest" description="Disordered" evidence="1">
    <location>
        <begin position="176"/>
        <end position="217"/>
    </location>
</feature>
<feature type="region of interest" description="Disordered" evidence="1">
    <location>
        <begin position="1"/>
        <end position="99"/>
    </location>
</feature>
<accession>A0A6J4KCB7</accession>
<gene>
    <name evidence="2" type="ORF">AVDCRST_MAG89-468</name>
</gene>
<evidence type="ECO:0000313" key="2">
    <source>
        <dbReference type="EMBL" id="CAA9301003.1"/>
    </source>
</evidence>
<organism evidence="2">
    <name type="scientific">uncultured Gemmatimonadota bacterium</name>
    <dbReference type="NCBI Taxonomy" id="203437"/>
    <lineage>
        <taxon>Bacteria</taxon>
        <taxon>Pseudomonadati</taxon>
        <taxon>Gemmatimonadota</taxon>
        <taxon>environmental samples</taxon>
    </lineage>
</organism>
<feature type="compositionally biased region" description="Gly residues" evidence="1">
    <location>
        <begin position="200"/>
        <end position="210"/>
    </location>
</feature>